<dbReference type="InterPro" id="IPR035990">
    <property type="entry name" value="TIM_sf"/>
</dbReference>
<evidence type="ECO:0000256" key="1">
    <source>
        <dbReference type="ARBA" id="ARBA00023235"/>
    </source>
</evidence>
<dbReference type="InterPro" id="IPR013785">
    <property type="entry name" value="Aldolase_TIM"/>
</dbReference>
<accession>A0A239WEV9</accession>
<sequence length="231" mass="24556">MKASIAPHFFVFNPKSYLCGQTLMDLVNEADQLVDEDVTIFVTGPYVDLKEMAEQSKNIIVTAQHLDGIYPGRGMGAVLPESLRKAGVGATFLNHAEHPMTLSELVKALEVCRALELISIVCADSVEEAKAIAVLNPDIILCEPTSLIGTGQTSGEAYIRETNEAIKSINPNVLVMQAAGISNATDVYQTILAGADGTGCTSGIVKAPSPQHMLVDMVSAVRTAIADKEVQ</sequence>
<dbReference type="EMBL" id="LT906454">
    <property type="protein sequence ID" value="SNV32458.1"/>
    <property type="molecule type" value="Genomic_DNA"/>
</dbReference>
<organism evidence="2 3">
    <name type="scientific">Streptococcus acidominimus</name>
    <dbReference type="NCBI Taxonomy" id="1326"/>
    <lineage>
        <taxon>Bacteria</taxon>
        <taxon>Bacillati</taxon>
        <taxon>Bacillota</taxon>
        <taxon>Bacilli</taxon>
        <taxon>Lactobacillales</taxon>
        <taxon>Streptococcaceae</taxon>
        <taxon>Streptococcus</taxon>
    </lineage>
</organism>
<dbReference type="Proteomes" id="UP000215144">
    <property type="component" value="Chromosome 1"/>
</dbReference>
<keyword evidence="1 2" id="KW-0413">Isomerase</keyword>
<proteinExistence type="predicted"/>
<gene>
    <name evidence="2" type="ORF">SAMEA4504048_00157</name>
</gene>
<reference evidence="2 3" key="1">
    <citation type="submission" date="2017-06" db="EMBL/GenBank/DDBJ databases">
        <authorList>
            <consortium name="Pathogen Informatics"/>
        </authorList>
    </citation>
    <scope>NUCLEOTIDE SEQUENCE [LARGE SCALE GENOMIC DNA]</scope>
    <source>
        <strain evidence="2 3">NCTC11291</strain>
    </source>
</reference>
<evidence type="ECO:0000313" key="3">
    <source>
        <dbReference type="Proteomes" id="UP000215144"/>
    </source>
</evidence>
<dbReference type="GO" id="GO:0004807">
    <property type="term" value="F:triose-phosphate isomerase activity"/>
    <property type="evidence" value="ECO:0007669"/>
    <property type="project" value="InterPro"/>
</dbReference>
<dbReference type="AlphaFoldDB" id="A0A239WEV9"/>
<dbReference type="Gene3D" id="3.20.20.70">
    <property type="entry name" value="Aldolase class I"/>
    <property type="match status" value="1"/>
</dbReference>
<dbReference type="Pfam" id="PF00121">
    <property type="entry name" value="TIM"/>
    <property type="match status" value="1"/>
</dbReference>
<name>A0A239WEV9_STRAI</name>
<dbReference type="PROSITE" id="PS51440">
    <property type="entry name" value="TIM_2"/>
    <property type="match status" value="1"/>
</dbReference>
<dbReference type="InterPro" id="IPR000652">
    <property type="entry name" value="Triosephosphate_isomerase"/>
</dbReference>
<dbReference type="NCBIfam" id="NF003302">
    <property type="entry name" value="PRK04302.1"/>
    <property type="match status" value="1"/>
</dbReference>
<evidence type="ECO:0000313" key="2">
    <source>
        <dbReference type="EMBL" id="SNV32458.1"/>
    </source>
</evidence>
<dbReference type="SUPFAM" id="SSF51351">
    <property type="entry name" value="Triosephosphate isomerase (TIM)"/>
    <property type="match status" value="1"/>
</dbReference>
<dbReference type="RefSeq" id="WP_017768642.1">
    <property type="nucleotide sequence ID" value="NZ_LT906454.1"/>
</dbReference>
<dbReference type="OrthoDB" id="2571246at2"/>
<protein>
    <submittedName>
        <fullName evidence="2">Triosephosphate isomerase</fullName>
    </submittedName>
</protein>
<dbReference type="KEGG" id="saco:SAME_00157"/>